<keyword evidence="6 13" id="KW-0418">Kinase</keyword>
<feature type="domain" description="Histidine kinase/HSP90-like ATPase" evidence="10">
    <location>
        <begin position="310"/>
        <end position="398"/>
    </location>
</feature>
<keyword evidence="14" id="KW-1185">Reference proteome</keyword>
<dbReference type="EC" id="2.7.13.3" evidence="2"/>
<evidence type="ECO:0000313" key="13">
    <source>
        <dbReference type="EMBL" id="NYD35654.1"/>
    </source>
</evidence>
<dbReference type="AlphaFoldDB" id="A0A7Y9DUJ0"/>
<dbReference type="InterPro" id="IPR011712">
    <property type="entry name" value="Sig_transdc_His_kin_sub3_dim/P"/>
</dbReference>
<sequence>MTTVGERPSWLDRAVAAVRRRPVAVDAVLAAAVAAVSLGWATDGHVARVDRVAGLVCAVLFALPVVLRRRYPLPIAVGVAVAAAITMVVLPGVSATILLPVLVIGYSVVVYGPRWAGPVAAAVLVLGAVLPFTLRLGAPGVGSAAGVLAIIGALFGVIVWLLGALRRAQLRSVGQLRERARLLEEGRRREVRLELLAERSRISREVHDIVGHSLSGIIAQADGGRFAAAQDPQRAVEVLAGIADAGRGALGDIRGLLSTLREGPDDESDATPPTVDDVPALVAQVRAGGLPVSLDVTGSPRALPAGAGLTVYRVVQEGLTNVVKHAGVATPTRVTLAWGPELEVAVRDDGPRGARPAATRDGYGLLGMRERAALQGGSLDSGPRPDGGFAVRLRLPLPAAAR</sequence>
<keyword evidence="7" id="KW-0067">ATP-binding</keyword>
<evidence type="ECO:0000256" key="3">
    <source>
        <dbReference type="ARBA" id="ARBA00022553"/>
    </source>
</evidence>
<dbReference type="Pfam" id="PF07730">
    <property type="entry name" value="HisKA_3"/>
    <property type="match status" value="1"/>
</dbReference>
<feature type="transmembrane region" description="Helical" evidence="9">
    <location>
        <begin position="23"/>
        <end position="42"/>
    </location>
</feature>
<evidence type="ECO:0000256" key="5">
    <source>
        <dbReference type="ARBA" id="ARBA00022741"/>
    </source>
</evidence>
<evidence type="ECO:0000256" key="7">
    <source>
        <dbReference type="ARBA" id="ARBA00022840"/>
    </source>
</evidence>
<feature type="transmembrane region" description="Helical" evidence="9">
    <location>
        <begin position="141"/>
        <end position="162"/>
    </location>
</feature>
<dbReference type="SUPFAM" id="SSF55874">
    <property type="entry name" value="ATPase domain of HSP90 chaperone/DNA topoisomerase II/histidine kinase"/>
    <property type="match status" value="1"/>
</dbReference>
<gene>
    <name evidence="13" type="ORF">BJ983_001756</name>
</gene>
<dbReference type="PANTHER" id="PTHR24421">
    <property type="entry name" value="NITRATE/NITRITE SENSOR PROTEIN NARX-RELATED"/>
    <property type="match status" value="1"/>
</dbReference>
<reference evidence="13 14" key="1">
    <citation type="submission" date="2020-07" db="EMBL/GenBank/DDBJ databases">
        <title>Sequencing the genomes of 1000 actinobacteria strains.</title>
        <authorList>
            <person name="Klenk H.-P."/>
        </authorList>
    </citation>
    <scope>NUCLEOTIDE SEQUENCE [LARGE SCALE GENOMIC DNA]</scope>
    <source>
        <strain evidence="13 14">DSM 45772</strain>
    </source>
</reference>
<dbReference type="InterPro" id="IPR036890">
    <property type="entry name" value="HATPase_C_sf"/>
</dbReference>
<keyword evidence="4" id="KW-0808">Transferase</keyword>
<dbReference type="InterPro" id="IPR050482">
    <property type="entry name" value="Sensor_HK_TwoCompSys"/>
</dbReference>
<dbReference type="Gene3D" id="1.20.5.1930">
    <property type="match status" value="1"/>
</dbReference>
<name>A0A7Y9DUJ0_9PSEU</name>
<evidence type="ECO:0000313" key="14">
    <source>
        <dbReference type="Proteomes" id="UP000535890"/>
    </source>
</evidence>
<dbReference type="RefSeq" id="WP_179793459.1">
    <property type="nucleotide sequence ID" value="NZ_BAABHP010000017.1"/>
</dbReference>
<keyword evidence="9" id="KW-0812">Transmembrane</keyword>
<dbReference type="Pfam" id="PF02518">
    <property type="entry name" value="HATPase_c"/>
    <property type="match status" value="1"/>
</dbReference>
<evidence type="ECO:0000256" key="8">
    <source>
        <dbReference type="ARBA" id="ARBA00023012"/>
    </source>
</evidence>
<keyword evidence="5" id="KW-0547">Nucleotide-binding</keyword>
<dbReference type="InterPro" id="IPR055558">
    <property type="entry name" value="DUF7134"/>
</dbReference>
<evidence type="ECO:0000256" key="2">
    <source>
        <dbReference type="ARBA" id="ARBA00012438"/>
    </source>
</evidence>
<proteinExistence type="predicted"/>
<comment type="caution">
    <text evidence="13">The sequence shown here is derived from an EMBL/GenBank/DDBJ whole genome shotgun (WGS) entry which is preliminary data.</text>
</comment>
<dbReference type="EMBL" id="JACCBN010000001">
    <property type="protein sequence ID" value="NYD35654.1"/>
    <property type="molecule type" value="Genomic_DNA"/>
</dbReference>
<feature type="domain" description="Signal transduction histidine kinase subgroup 3 dimerisation and phosphoacceptor" evidence="11">
    <location>
        <begin position="198"/>
        <end position="263"/>
    </location>
</feature>
<keyword evidence="3" id="KW-0597">Phosphoprotein</keyword>
<evidence type="ECO:0000259" key="11">
    <source>
        <dbReference type="Pfam" id="PF07730"/>
    </source>
</evidence>
<feature type="transmembrane region" description="Helical" evidence="9">
    <location>
        <begin position="115"/>
        <end position="134"/>
    </location>
</feature>
<feature type="domain" description="DUF7134" evidence="12">
    <location>
        <begin position="16"/>
        <end position="168"/>
    </location>
</feature>
<dbReference type="GO" id="GO:0000155">
    <property type="term" value="F:phosphorelay sensor kinase activity"/>
    <property type="evidence" value="ECO:0007669"/>
    <property type="project" value="InterPro"/>
</dbReference>
<feature type="transmembrane region" description="Helical" evidence="9">
    <location>
        <begin position="48"/>
        <end position="67"/>
    </location>
</feature>
<evidence type="ECO:0000256" key="4">
    <source>
        <dbReference type="ARBA" id="ARBA00022679"/>
    </source>
</evidence>
<dbReference type="Pfam" id="PF23539">
    <property type="entry name" value="DUF7134"/>
    <property type="match status" value="1"/>
</dbReference>
<accession>A0A7Y9DUJ0</accession>
<evidence type="ECO:0000259" key="12">
    <source>
        <dbReference type="Pfam" id="PF23539"/>
    </source>
</evidence>
<evidence type="ECO:0000259" key="10">
    <source>
        <dbReference type="Pfam" id="PF02518"/>
    </source>
</evidence>
<dbReference type="Gene3D" id="3.30.565.10">
    <property type="entry name" value="Histidine kinase-like ATPase, C-terminal domain"/>
    <property type="match status" value="1"/>
</dbReference>
<evidence type="ECO:0000256" key="9">
    <source>
        <dbReference type="SAM" id="Phobius"/>
    </source>
</evidence>
<dbReference type="Proteomes" id="UP000535890">
    <property type="component" value="Unassembled WGS sequence"/>
</dbReference>
<dbReference type="InterPro" id="IPR003594">
    <property type="entry name" value="HATPase_dom"/>
</dbReference>
<dbReference type="GO" id="GO:0016020">
    <property type="term" value="C:membrane"/>
    <property type="evidence" value="ECO:0007669"/>
    <property type="project" value="InterPro"/>
</dbReference>
<dbReference type="GO" id="GO:0005524">
    <property type="term" value="F:ATP binding"/>
    <property type="evidence" value="ECO:0007669"/>
    <property type="project" value="UniProtKB-KW"/>
</dbReference>
<dbReference type="PANTHER" id="PTHR24421:SF10">
    <property type="entry name" value="NITRATE_NITRITE SENSOR PROTEIN NARQ"/>
    <property type="match status" value="1"/>
</dbReference>
<dbReference type="GO" id="GO:0046983">
    <property type="term" value="F:protein dimerization activity"/>
    <property type="evidence" value="ECO:0007669"/>
    <property type="project" value="InterPro"/>
</dbReference>
<keyword evidence="9" id="KW-0472">Membrane</keyword>
<organism evidence="13 14">
    <name type="scientific">Actinomycetospora corticicola</name>
    <dbReference type="NCBI Taxonomy" id="663602"/>
    <lineage>
        <taxon>Bacteria</taxon>
        <taxon>Bacillati</taxon>
        <taxon>Actinomycetota</taxon>
        <taxon>Actinomycetes</taxon>
        <taxon>Pseudonocardiales</taxon>
        <taxon>Pseudonocardiaceae</taxon>
        <taxon>Actinomycetospora</taxon>
    </lineage>
</organism>
<keyword evidence="8" id="KW-0902">Two-component regulatory system</keyword>
<protein>
    <recommendedName>
        <fullName evidence="2">histidine kinase</fullName>
        <ecNumber evidence="2">2.7.13.3</ecNumber>
    </recommendedName>
</protein>
<evidence type="ECO:0000256" key="6">
    <source>
        <dbReference type="ARBA" id="ARBA00022777"/>
    </source>
</evidence>
<comment type="catalytic activity">
    <reaction evidence="1">
        <text>ATP + protein L-histidine = ADP + protein N-phospho-L-histidine.</text>
        <dbReference type="EC" id="2.7.13.3"/>
    </reaction>
</comment>
<keyword evidence="9" id="KW-1133">Transmembrane helix</keyword>
<evidence type="ECO:0000256" key="1">
    <source>
        <dbReference type="ARBA" id="ARBA00000085"/>
    </source>
</evidence>
<feature type="transmembrane region" description="Helical" evidence="9">
    <location>
        <begin position="79"/>
        <end position="109"/>
    </location>
</feature>
<dbReference type="CDD" id="cd16917">
    <property type="entry name" value="HATPase_UhpB-NarQ-NarX-like"/>
    <property type="match status" value="1"/>
</dbReference>